<dbReference type="PROSITE" id="PS50966">
    <property type="entry name" value="ZF_SWIM"/>
    <property type="match status" value="1"/>
</dbReference>
<protein>
    <recommendedName>
        <fullName evidence="2">SWIM-type domain-containing protein</fullName>
    </recommendedName>
</protein>
<dbReference type="Proteomes" id="UP000582213">
    <property type="component" value="Unassembled WGS sequence"/>
</dbReference>
<evidence type="ECO:0000313" key="3">
    <source>
        <dbReference type="EMBL" id="MBB5255295.1"/>
    </source>
</evidence>
<sequence length="63" mass="7035">MGEGVIVSAEIQSRTRKDVTHYSRIVLDPLSLKVIKATCSCEAGSFGRKCWHIKTLEELVKTD</sequence>
<reference evidence="3 4" key="1">
    <citation type="submission" date="2020-08" db="EMBL/GenBank/DDBJ databases">
        <title>Genomic Encyclopedia of Type Strains, Phase IV (KMG-IV): sequencing the most valuable type-strain genomes for metagenomic binning, comparative biology and taxonomic classification.</title>
        <authorList>
            <person name="Goeker M."/>
        </authorList>
    </citation>
    <scope>NUCLEOTIDE SEQUENCE [LARGE SCALE GENOMIC DNA]</scope>
    <source>
        <strain evidence="3 4">DSM 12421</strain>
    </source>
</reference>
<keyword evidence="1" id="KW-0479">Metal-binding</keyword>
<evidence type="ECO:0000259" key="2">
    <source>
        <dbReference type="PROSITE" id="PS50966"/>
    </source>
</evidence>
<proteinExistence type="predicted"/>
<dbReference type="EMBL" id="JACHFY010000066">
    <property type="protein sequence ID" value="MBB5255295.1"/>
    <property type="molecule type" value="Genomic_DNA"/>
</dbReference>
<dbReference type="AlphaFoldDB" id="A0A7J9RWY9"/>
<name>A0A7J9RWY9_SULOH</name>
<keyword evidence="1" id="KW-0862">Zinc</keyword>
<evidence type="ECO:0000256" key="1">
    <source>
        <dbReference type="PROSITE-ProRule" id="PRU00325"/>
    </source>
</evidence>
<accession>A0A7J9RWY9</accession>
<feature type="domain" description="SWIM-type" evidence="2">
    <location>
        <begin position="30"/>
        <end position="61"/>
    </location>
</feature>
<dbReference type="InterPro" id="IPR007527">
    <property type="entry name" value="Znf_SWIM"/>
</dbReference>
<keyword evidence="1" id="KW-0863">Zinc-finger</keyword>
<dbReference type="GO" id="GO:0008270">
    <property type="term" value="F:zinc ion binding"/>
    <property type="evidence" value="ECO:0007669"/>
    <property type="project" value="UniProtKB-KW"/>
</dbReference>
<dbReference type="Pfam" id="PF04434">
    <property type="entry name" value="SWIM"/>
    <property type="match status" value="1"/>
</dbReference>
<evidence type="ECO:0000313" key="4">
    <source>
        <dbReference type="Proteomes" id="UP000582213"/>
    </source>
</evidence>
<comment type="caution">
    <text evidence="3">The sequence shown here is derived from an EMBL/GenBank/DDBJ whole genome shotgun (WGS) entry which is preliminary data.</text>
</comment>
<organism evidence="3 4">
    <name type="scientific">Sulfurisphaera ohwakuensis</name>
    <dbReference type="NCBI Taxonomy" id="69656"/>
    <lineage>
        <taxon>Archaea</taxon>
        <taxon>Thermoproteota</taxon>
        <taxon>Thermoprotei</taxon>
        <taxon>Sulfolobales</taxon>
        <taxon>Sulfolobaceae</taxon>
        <taxon>Sulfurisphaera</taxon>
    </lineage>
</organism>
<gene>
    <name evidence="3" type="ORF">HNQ62_003070</name>
</gene>